<proteinExistence type="inferred from homology"/>
<dbReference type="GO" id="GO:0047982">
    <property type="term" value="F:homocysteine desulfhydrase activity"/>
    <property type="evidence" value="ECO:0007669"/>
    <property type="project" value="UniProtKB-EC"/>
</dbReference>
<dbReference type="GO" id="GO:0005737">
    <property type="term" value="C:cytoplasm"/>
    <property type="evidence" value="ECO:0007669"/>
    <property type="project" value="TreeGrafter"/>
</dbReference>
<keyword evidence="9" id="KW-0032">Aminotransferase</keyword>
<keyword evidence="10" id="KW-1185">Reference proteome</keyword>
<dbReference type="SUPFAM" id="SSF53383">
    <property type="entry name" value="PLP-dependent transferases"/>
    <property type="match status" value="1"/>
</dbReference>
<dbReference type="PIRSF" id="PIRSF001434">
    <property type="entry name" value="CGS"/>
    <property type="match status" value="1"/>
</dbReference>
<dbReference type="EMBL" id="JANCLT010000003">
    <property type="protein sequence ID" value="MCP8968136.1"/>
    <property type="molecule type" value="Genomic_DNA"/>
</dbReference>
<reference evidence="9" key="1">
    <citation type="submission" date="2022-07" db="EMBL/GenBank/DDBJ databases">
        <authorList>
            <person name="Li W.-J."/>
            <person name="Deng Q.-Q."/>
        </authorList>
    </citation>
    <scope>NUCLEOTIDE SEQUENCE</scope>
    <source>
        <strain evidence="9">SYSU M60031</strain>
    </source>
</reference>
<gene>
    <name evidence="9" type="ORF">NK662_06235</name>
</gene>
<evidence type="ECO:0000313" key="9">
    <source>
        <dbReference type="EMBL" id="MCP8968136.1"/>
    </source>
</evidence>
<evidence type="ECO:0000256" key="4">
    <source>
        <dbReference type="ARBA" id="ARBA00047199"/>
    </source>
</evidence>
<comment type="cofactor">
    <cofactor evidence="1 8">
        <name>pyridoxal 5'-phosphate</name>
        <dbReference type="ChEBI" id="CHEBI:597326"/>
    </cofactor>
</comment>
<dbReference type="Gene3D" id="3.40.640.10">
    <property type="entry name" value="Type I PLP-dependent aspartate aminotransferase-like (Major domain)"/>
    <property type="match status" value="1"/>
</dbReference>
<comment type="similarity">
    <text evidence="8">Belongs to the trans-sulfuration enzymes family.</text>
</comment>
<dbReference type="GO" id="GO:0008483">
    <property type="term" value="F:transaminase activity"/>
    <property type="evidence" value="ECO:0007669"/>
    <property type="project" value="UniProtKB-KW"/>
</dbReference>
<dbReference type="CDD" id="cd00614">
    <property type="entry name" value="CGS_like"/>
    <property type="match status" value="1"/>
</dbReference>
<dbReference type="EC" id="4.4.1.2" evidence="3"/>
<accession>A0AA41X393</accession>
<dbReference type="PANTHER" id="PTHR11808">
    <property type="entry name" value="TRANS-SULFURATION ENZYME FAMILY MEMBER"/>
    <property type="match status" value="1"/>
</dbReference>
<feature type="modified residue" description="N6-(pyridoxal phosphate)lysine" evidence="7">
    <location>
        <position position="210"/>
    </location>
</feature>
<evidence type="ECO:0000256" key="6">
    <source>
        <dbReference type="ARBA" id="ARBA00052699"/>
    </source>
</evidence>
<evidence type="ECO:0000256" key="8">
    <source>
        <dbReference type="RuleBase" id="RU362118"/>
    </source>
</evidence>
<evidence type="ECO:0000256" key="1">
    <source>
        <dbReference type="ARBA" id="ARBA00001933"/>
    </source>
</evidence>
<dbReference type="FunFam" id="3.40.640.10:FF:000046">
    <property type="entry name" value="Cystathionine gamma-lyase"/>
    <property type="match status" value="1"/>
</dbReference>
<dbReference type="AlphaFoldDB" id="A0AA41X393"/>
<dbReference type="Pfam" id="PF01053">
    <property type="entry name" value="Cys_Met_Meta_PP"/>
    <property type="match status" value="1"/>
</dbReference>
<dbReference type="GO" id="GO:0018826">
    <property type="term" value="F:methionine gamma-lyase activity"/>
    <property type="evidence" value="ECO:0007669"/>
    <property type="project" value="UniProtKB-EC"/>
</dbReference>
<evidence type="ECO:0000256" key="2">
    <source>
        <dbReference type="ARBA" id="ARBA00022898"/>
    </source>
</evidence>
<dbReference type="GO" id="GO:0019346">
    <property type="term" value="P:transsulfuration"/>
    <property type="evidence" value="ECO:0007669"/>
    <property type="project" value="InterPro"/>
</dbReference>
<comment type="caution">
    <text evidence="9">The sequence shown here is derived from an EMBL/GenBank/DDBJ whole genome shotgun (WGS) entry which is preliminary data.</text>
</comment>
<keyword evidence="9" id="KW-0808">Transferase</keyword>
<dbReference type="Gene3D" id="3.90.1150.10">
    <property type="entry name" value="Aspartate Aminotransferase, domain 1"/>
    <property type="match status" value="1"/>
</dbReference>
<dbReference type="Proteomes" id="UP001156102">
    <property type="component" value="Unassembled WGS sequence"/>
</dbReference>
<evidence type="ECO:0000256" key="3">
    <source>
        <dbReference type="ARBA" id="ARBA00047175"/>
    </source>
</evidence>
<dbReference type="RefSeq" id="WP_254758056.1">
    <property type="nucleotide sequence ID" value="NZ_JANCLT010000003.1"/>
</dbReference>
<comment type="catalytic activity">
    <reaction evidence="5">
        <text>L-homocysteine + H2O = 2-oxobutanoate + hydrogen sulfide + NH4(+) + H(+)</text>
        <dbReference type="Rhea" id="RHEA:14501"/>
        <dbReference type="ChEBI" id="CHEBI:15377"/>
        <dbReference type="ChEBI" id="CHEBI:15378"/>
        <dbReference type="ChEBI" id="CHEBI:16763"/>
        <dbReference type="ChEBI" id="CHEBI:28938"/>
        <dbReference type="ChEBI" id="CHEBI:29919"/>
        <dbReference type="ChEBI" id="CHEBI:58199"/>
        <dbReference type="EC" id="4.4.1.2"/>
    </reaction>
    <physiologicalReaction direction="left-to-right" evidence="5">
        <dbReference type="Rhea" id="RHEA:14502"/>
    </physiologicalReaction>
</comment>
<dbReference type="InterPro" id="IPR015424">
    <property type="entry name" value="PyrdxlP-dep_Trfase"/>
</dbReference>
<name>A0AA41X393_9BACI</name>
<evidence type="ECO:0000313" key="10">
    <source>
        <dbReference type="Proteomes" id="UP001156102"/>
    </source>
</evidence>
<dbReference type="InterPro" id="IPR000277">
    <property type="entry name" value="Cys/Met-Metab_PyrdxlP-dep_enz"/>
</dbReference>
<protein>
    <recommendedName>
        <fullName evidence="3">homocysteine desulfhydrase</fullName>
        <ecNumber evidence="3">4.4.1.2</ecNumber>
    </recommendedName>
    <alternativeName>
        <fullName evidence="4">Homocysteine desulfhydrase</fullName>
    </alternativeName>
</protein>
<comment type="catalytic activity">
    <reaction evidence="6">
        <text>L-methionine + H2O = methanethiol + 2-oxobutanoate + NH4(+)</text>
        <dbReference type="Rhea" id="RHEA:23800"/>
        <dbReference type="ChEBI" id="CHEBI:15377"/>
        <dbReference type="ChEBI" id="CHEBI:16007"/>
        <dbReference type="ChEBI" id="CHEBI:16763"/>
        <dbReference type="ChEBI" id="CHEBI:28938"/>
        <dbReference type="ChEBI" id="CHEBI:57844"/>
        <dbReference type="EC" id="4.4.1.11"/>
    </reaction>
    <physiologicalReaction direction="left-to-right" evidence="6">
        <dbReference type="Rhea" id="RHEA:23801"/>
    </physiologicalReaction>
</comment>
<dbReference type="PANTHER" id="PTHR11808:SF80">
    <property type="entry name" value="CYSTATHIONINE GAMMA-LYASE"/>
    <property type="match status" value="1"/>
</dbReference>
<dbReference type="InterPro" id="IPR015421">
    <property type="entry name" value="PyrdxlP-dep_Trfase_major"/>
</dbReference>
<evidence type="ECO:0000256" key="5">
    <source>
        <dbReference type="ARBA" id="ARBA00048780"/>
    </source>
</evidence>
<organism evidence="9 10">
    <name type="scientific">Ectobacillus ponti</name>
    <dbReference type="NCBI Taxonomy" id="2961894"/>
    <lineage>
        <taxon>Bacteria</taxon>
        <taxon>Bacillati</taxon>
        <taxon>Bacillota</taxon>
        <taxon>Bacilli</taxon>
        <taxon>Bacillales</taxon>
        <taxon>Bacillaceae</taxon>
        <taxon>Ectobacillus</taxon>
    </lineage>
</organism>
<dbReference type="GO" id="GO:0030170">
    <property type="term" value="F:pyridoxal phosphate binding"/>
    <property type="evidence" value="ECO:0007669"/>
    <property type="project" value="InterPro"/>
</dbReference>
<sequence>MLLQDQYDEDKRICLYEGEDPERFLEAVIPPTFGNSLFLYPTLDELGQAVADERKSYVYWRGTNPTVEIAEKKLAALERGERCKCFASGAAAISAALHNSLQSGDHILCVSHVYQQTMDLITYLQKFGITHSVVPSVDIADIASAIQPGTKVIYVESPTDLQLRLVDLQGVADLAKSRGIRTIIDNTWATPLFQKPLLYGFDIVVHSASKYLGGHSDLVGGAVITSAAVMKELFEKEYLLYGGIMAPAVASLLLRGLRTLPLRMKAHEENALQVARFLSSHGAVAQVQYPGLPSHPDYELGLRQLHGYSGLLTFTLQEESYEAVQQVIDKLQVFRIGLSYGSFESLALSPNYGYNEEQLRQQGFSPGLIRLAVGLEPVQELIADLEQALQ</sequence>
<keyword evidence="2 7" id="KW-0663">Pyridoxal phosphate</keyword>
<evidence type="ECO:0000256" key="7">
    <source>
        <dbReference type="PIRSR" id="PIRSR001434-2"/>
    </source>
</evidence>
<dbReference type="InterPro" id="IPR015422">
    <property type="entry name" value="PyrdxlP-dep_Trfase_small"/>
</dbReference>